<dbReference type="OrthoDB" id="2019491at2759"/>
<keyword evidence="4" id="KW-1133">Transmembrane helix</keyword>
<feature type="region of interest" description="Disordered" evidence="3">
    <location>
        <begin position="1"/>
        <end position="24"/>
    </location>
</feature>
<dbReference type="SUPFAM" id="SSF103473">
    <property type="entry name" value="MFS general substrate transporter"/>
    <property type="match status" value="1"/>
</dbReference>
<sequence length="349" mass="37706">MSCPVGRSVDDQGPASFGASPPGETWVVRTNVQRPPDLTCATPEREPVFHHCLPPFSVDPVPSTVEVNETKPSQLSVIIHYSTIDILSTKSSTKINDEPRHCPRQWVMETVKPGENLQDGRINAYTTLLGGFCACFSTLGFLNTVGDWHEFYASGLHGPISNDAASCIVLTQVMVALGAAAPVRALGAGTRAAAPENLVIWTFRWVFDRFGHIWLLRGGTLVYLAGLTATSFSTGFHQTLISQSLVTSLGASAVFTAAVMSVTLCFRKRRGFALGTLGAGASIGGVVLPITVTKFIGKIGFPWTLRLIALLFLGLLILAWLAINLKPHVPSQRSWIHLLNDRRMLSTLA</sequence>
<name>A0A0F7ZXS9_9HYPO</name>
<accession>A0A0F7ZXS9</accession>
<evidence type="ECO:0000313" key="6">
    <source>
        <dbReference type="Proteomes" id="UP000054481"/>
    </source>
</evidence>
<evidence type="ECO:0000256" key="2">
    <source>
        <dbReference type="ARBA" id="ARBA00006727"/>
    </source>
</evidence>
<dbReference type="InterPro" id="IPR050327">
    <property type="entry name" value="Proton-linked_MCT"/>
</dbReference>
<feature type="transmembrane region" description="Helical" evidence="4">
    <location>
        <begin position="303"/>
        <end position="323"/>
    </location>
</feature>
<dbReference type="AlphaFoldDB" id="A0A0F7ZXS9"/>
<evidence type="ECO:0000256" key="4">
    <source>
        <dbReference type="SAM" id="Phobius"/>
    </source>
</evidence>
<gene>
    <name evidence="5" type="ORF">HIM_09325</name>
</gene>
<keyword evidence="6" id="KW-1185">Reference proteome</keyword>
<dbReference type="Proteomes" id="UP000054481">
    <property type="component" value="Unassembled WGS sequence"/>
</dbReference>
<keyword evidence="4" id="KW-0812">Transmembrane</keyword>
<protein>
    <recommendedName>
        <fullName evidence="7">Major facilitator superfamily (MFS) profile domain-containing protein</fullName>
    </recommendedName>
</protein>
<dbReference type="EMBL" id="KQ030581">
    <property type="protein sequence ID" value="KJZ71252.1"/>
    <property type="molecule type" value="Genomic_DNA"/>
</dbReference>
<dbReference type="Gene3D" id="1.20.1250.20">
    <property type="entry name" value="MFS general substrate transporter like domains"/>
    <property type="match status" value="1"/>
</dbReference>
<dbReference type="PANTHER" id="PTHR11360">
    <property type="entry name" value="MONOCARBOXYLATE TRANSPORTER"/>
    <property type="match status" value="1"/>
</dbReference>
<evidence type="ECO:0000313" key="5">
    <source>
        <dbReference type="EMBL" id="KJZ71252.1"/>
    </source>
</evidence>
<evidence type="ECO:0000256" key="3">
    <source>
        <dbReference type="SAM" id="MobiDB-lite"/>
    </source>
</evidence>
<keyword evidence="4" id="KW-0472">Membrane</keyword>
<evidence type="ECO:0008006" key="7">
    <source>
        <dbReference type="Google" id="ProtNLM"/>
    </source>
</evidence>
<proteinExistence type="inferred from homology"/>
<comment type="subcellular location">
    <subcellularLocation>
        <location evidence="1">Membrane</location>
        <topology evidence="1">Multi-pass membrane protein</topology>
    </subcellularLocation>
</comment>
<feature type="transmembrane region" description="Helical" evidence="4">
    <location>
        <begin position="273"/>
        <end position="297"/>
    </location>
</feature>
<feature type="transmembrane region" description="Helical" evidence="4">
    <location>
        <begin position="214"/>
        <end position="233"/>
    </location>
</feature>
<dbReference type="InterPro" id="IPR036259">
    <property type="entry name" value="MFS_trans_sf"/>
</dbReference>
<feature type="transmembrane region" description="Helical" evidence="4">
    <location>
        <begin position="245"/>
        <end position="266"/>
    </location>
</feature>
<evidence type="ECO:0000256" key="1">
    <source>
        <dbReference type="ARBA" id="ARBA00004141"/>
    </source>
</evidence>
<reference evidence="5 6" key="1">
    <citation type="journal article" date="2014" name="Genome Biol. Evol.">
        <title>Comparative genomics and transcriptomics analyses reveal divergent lifestyle features of nematode endoparasitic fungus Hirsutella minnesotensis.</title>
        <authorList>
            <person name="Lai Y."/>
            <person name="Liu K."/>
            <person name="Zhang X."/>
            <person name="Zhang X."/>
            <person name="Li K."/>
            <person name="Wang N."/>
            <person name="Shu C."/>
            <person name="Wu Y."/>
            <person name="Wang C."/>
            <person name="Bushley K.E."/>
            <person name="Xiang M."/>
            <person name="Liu X."/>
        </authorList>
    </citation>
    <scope>NUCLEOTIDE SEQUENCE [LARGE SCALE GENOMIC DNA]</scope>
    <source>
        <strain evidence="5 6">3608</strain>
    </source>
</reference>
<dbReference type="PANTHER" id="PTHR11360:SF319">
    <property type="entry name" value="MAJOR FACILITATOR SUPERFAMILY (MFS) PROFILE DOMAIN-CONTAINING PROTEIN"/>
    <property type="match status" value="1"/>
</dbReference>
<dbReference type="GO" id="GO:0022857">
    <property type="term" value="F:transmembrane transporter activity"/>
    <property type="evidence" value="ECO:0007669"/>
    <property type="project" value="InterPro"/>
</dbReference>
<organism evidence="5 6">
    <name type="scientific">Hirsutella minnesotensis 3608</name>
    <dbReference type="NCBI Taxonomy" id="1043627"/>
    <lineage>
        <taxon>Eukaryota</taxon>
        <taxon>Fungi</taxon>
        <taxon>Dikarya</taxon>
        <taxon>Ascomycota</taxon>
        <taxon>Pezizomycotina</taxon>
        <taxon>Sordariomycetes</taxon>
        <taxon>Hypocreomycetidae</taxon>
        <taxon>Hypocreales</taxon>
        <taxon>Ophiocordycipitaceae</taxon>
        <taxon>Hirsutella</taxon>
    </lineage>
</organism>
<dbReference type="GO" id="GO:0016020">
    <property type="term" value="C:membrane"/>
    <property type="evidence" value="ECO:0007669"/>
    <property type="project" value="UniProtKB-SubCell"/>
</dbReference>
<dbReference type="InterPro" id="IPR011701">
    <property type="entry name" value="MFS"/>
</dbReference>
<dbReference type="Pfam" id="PF07690">
    <property type="entry name" value="MFS_1"/>
    <property type="match status" value="1"/>
</dbReference>
<comment type="similarity">
    <text evidence="2">Belongs to the major facilitator superfamily. Monocarboxylate porter (TC 2.A.1.13) family.</text>
</comment>